<dbReference type="EMBL" id="MAQA01000006">
    <property type="protein sequence ID" value="OCI32393.1"/>
    <property type="molecule type" value="Genomic_DNA"/>
</dbReference>
<keyword evidence="11" id="KW-1185">Reference proteome</keyword>
<organism evidence="10 11">
    <name type="scientific">Oerskovia enterophila</name>
    <dbReference type="NCBI Taxonomy" id="43678"/>
    <lineage>
        <taxon>Bacteria</taxon>
        <taxon>Bacillati</taxon>
        <taxon>Actinomycetota</taxon>
        <taxon>Actinomycetes</taxon>
        <taxon>Micrococcales</taxon>
        <taxon>Cellulomonadaceae</taxon>
        <taxon>Oerskovia</taxon>
    </lineage>
</organism>
<dbReference type="InterPro" id="IPR001579">
    <property type="entry name" value="Glyco_hydro_18_chit_AS"/>
</dbReference>
<dbReference type="SUPFAM" id="SSF51445">
    <property type="entry name" value="(Trans)glycosidases"/>
    <property type="match status" value="1"/>
</dbReference>
<dbReference type="RefSeq" id="WP_211268435.1">
    <property type="nucleotide sequence ID" value="NZ_MAQA01000006.1"/>
</dbReference>
<dbReference type="PANTHER" id="PTHR45708:SF49">
    <property type="entry name" value="ENDOCHITINASE"/>
    <property type="match status" value="1"/>
</dbReference>
<dbReference type="InterPro" id="IPR017853">
    <property type="entry name" value="GH"/>
</dbReference>
<keyword evidence="2 5" id="KW-0378">Hydrolase</keyword>
<feature type="compositionally biased region" description="Gly residues" evidence="7">
    <location>
        <begin position="372"/>
        <end position="384"/>
    </location>
</feature>
<feature type="region of interest" description="Disordered" evidence="7">
    <location>
        <begin position="348"/>
        <end position="403"/>
    </location>
</feature>
<evidence type="ECO:0000256" key="5">
    <source>
        <dbReference type="RuleBase" id="RU000489"/>
    </source>
</evidence>
<dbReference type="Proteomes" id="UP000093412">
    <property type="component" value="Unassembled WGS sequence"/>
</dbReference>
<comment type="similarity">
    <text evidence="6">Belongs to the glycosyl hydrolase 18 family.</text>
</comment>
<feature type="signal peptide" evidence="8">
    <location>
        <begin position="1"/>
        <end position="40"/>
    </location>
</feature>
<protein>
    <recommendedName>
        <fullName evidence="1">chitinase</fullName>
        <ecNumber evidence="1">3.2.1.14</ecNumber>
    </recommendedName>
</protein>
<evidence type="ECO:0000256" key="3">
    <source>
        <dbReference type="ARBA" id="ARBA00023277"/>
    </source>
</evidence>
<dbReference type="SMART" id="SM00495">
    <property type="entry name" value="ChtBD3"/>
    <property type="match status" value="1"/>
</dbReference>
<comment type="caution">
    <text evidence="10">The sequence shown here is derived from an EMBL/GenBank/DDBJ whole genome shotgun (WGS) entry which is preliminary data.</text>
</comment>
<feature type="compositionally biased region" description="Gly residues" evidence="7">
    <location>
        <begin position="348"/>
        <end position="364"/>
    </location>
</feature>
<keyword evidence="3" id="KW-0119">Carbohydrate metabolism</keyword>
<evidence type="ECO:0000313" key="10">
    <source>
        <dbReference type="EMBL" id="OCI32393.1"/>
    </source>
</evidence>
<keyword evidence="8" id="KW-0732">Signal</keyword>
<evidence type="ECO:0000313" key="11">
    <source>
        <dbReference type="Proteomes" id="UP000093412"/>
    </source>
</evidence>
<gene>
    <name evidence="10" type="primary">chiD</name>
    <name evidence="10" type="ORF">OERS_07950</name>
</gene>
<evidence type="ECO:0000256" key="8">
    <source>
        <dbReference type="SAM" id="SignalP"/>
    </source>
</evidence>
<dbReference type="Gene3D" id="2.10.10.20">
    <property type="entry name" value="Carbohydrate-binding module superfamily 5/12"/>
    <property type="match status" value="1"/>
</dbReference>
<dbReference type="PANTHER" id="PTHR45708">
    <property type="entry name" value="ENDOCHITINASE"/>
    <property type="match status" value="1"/>
</dbReference>
<dbReference type="CDD" id="cd02871">
    <property type="entry name" value="GH18_chitinase_D-like"/>
    <property type="match status" value="1"/>
</dbReference>
<sequence>MRPLRHSADGTRRPARLLAALTAATVALGGLALAGTSAQAAPLPAAQPATVAAAAAPGHQWLTGYWHNFNNGSVVMPLSDIPAAYNLVAVAFADNLTGTPGGITFNLSSAELNGYTVPQFKADIAAIRAQGRKVILSVGGEKGNVIVSNATEAKNFADTAYGLMQEYGFDGVDIDLEHGINATYMSSALHQLSAKAGPNLIIAMAPQTIDYQATSMGYYQLTLAIKDILTIVNTQYYNSGAMMGCNQQVYSQGSIDFLTSLSCIQLEMGLRPDQVGIGVPAVQAAAGGGYQPIANVIKAVDCLETGTGCGTFKPATPYGKIGGVMTWSINWDKKNNYALAAAVGTRLGTGSGGGGTDPTGGSTGGTTDPAGGSTGGDPTGGSTGGSTDPTGGTTGGSTGSSGTCSAAAWDASSIYTGGNTVAHNGHTWQAKWWTRGDAPAPSDWGVWKDLGAC</sequence>
<dbReference type="InterPro" id="IPR050542">
    <property type="entry name" value="Glycosyl_Hydrlase18_Chitinase"/>
</dbReference>
<dbReference type="Gene3D" id="3.20.20.80">
    <property type="entry name" value="Glycosidases"/>
    <property type="match status" value="1"/>
</dbReference>
<evidence type="ECO:0000256" key="2">
    <source>
        <dbReference type="ARBA" id="ARBA00022801"/>
    </source>
</evidence>
<reference evidence="10 11" key="1">
    <citation type="submission" date="2016-06" db="EMBL/GenBank/DDBJ databases">
        <title>Genome sequence of Oerskovia enterophila DSM 43852.</title>
        <authorList>
            <person name="Poehlein A."/>
            <person name="Jag V."/>
            <person name="Bengelsdorf F.R."/>
            <person name="Daniel R."/>
            <person name="Duerre P."/>
        </authorList>
    </citation>
    <scope>NUCLEOTIDE SEQUENCE [LARGE SCALE GENOMIC DNA]</scope>
    <source>
        <strain evidence="10 11">DSM 43852</strain>
    </source>
</reference>
<feature type="domain" description="GH18" evidence="9">
    <location>
        <begin position="60"/>
        <end position="350"/>
    </location>
</feature>
<dbReference type="CDD" id="cd12215">
    <property type="entry name" value="ChiC_BD"/>
    <property type="match status" value="1"/>
</dbReference>
<dbReference type="InterPro" id="IPR011583">
    <property type="entry name" value="Chitinase_II/V-like_cat"/>
</dbReference>
<keyword evidence="4 5" id="KW-0326">Glycosidase</keyword>
<dbReference type="InterPro" id="IPR001223">
    <property type="entry name" value="Glyco_hydro18_cat"/>
</dbReference>
<evidence type="ECO:0000256" key="1">
    <source>
        <dbReference type="ARBA" id="ARBA00012729"/>
    </source>
</evidence>
<dbReference type="SMART" id="SM00636">
    <property type="entry name" value="Glyco_18"/>
    <property type="match status" value="1"/>
</dbReference>
<evidence type="ECO:0000259" key="9">
    <source>
        <dbReference type="PROSITE" id="PS51910"/>
    </source>
</evidence>
<feature type="chain" id="PRO_5046639995" description="chitinase" evidence="8">
    <location>
        <begin position="41"/>
        <end position="453"/>
    </location>
</feature>
<dbReference type="Pfam" id="PF00704">
    <property type="entry name" value="Glyco_hydro_18"/>
    <property type="match status" value="1"/>
</dbReference>
<dbReference type="SUPFAM" id="SSF51055">
    <property type="entry name" value="Carbohydrate binding domain"/>
    <property type="match status" value="1"/>
</dbReference>
<name>A0ABX2Y7Y6_9CELL</name>
<dbReference type="InterPro" id="IPR036573">
    <property type="entry name" value="CBM_sf_5/12"/>
</dbReference>
<dbReference type="GO" id="GO:0008843">
    <property type="term" value="F:endochitinase activity"/>
    <property type="evidence" value="ECO:0007669"/>
    <property type="project" value="UniProtKB-EC"/>
</dbReference>
<dbReference type="PROSITE" id="PS51910">
    <property type="entry name" value="GH18_2"/>
    <property type="match status" value="1"/>
</dbReference>
<evidence type="ECO:0000256" key="4">
    <source>
        <dbReference type="ARBA" id="ARBA00023295"/>
    </source>
</evidence>
<dbReference type="EC" id="3.2.1.14" evidence="1"/>
<dbReference type="InterPro" id="IPR003610">
    <property type="entry name" value="CBM5/12"/>
</dbReference>
<evidence type="ECO:0000256" key="6">
    <source>
        <dbReference type="RuleBase" id="RU004453"/>
    </source>
</evidence>
<dbReference type="PROSITE" id="PS01095">
    <property type="entry name" value="GH18_1"/>
    <property type="match status" value="1"/>
</dbReference>
<accession>A0ABX2Y7Y6</accession>
<evidence type="ECO:0000256" key="7">
    <source>
        <dbReference type="SAM" id="MobiDB-lite"/>
    </source>
</evidence>
<dbReference type="Pfam" id="PF02839">
    <property type="entry name" value="CBM_5_12"/>
    <property type="match status" value="1"/>
</dbReference>
<proteinExistence type="inferred from homology"/>